<dbReference type="VEuPathDB" id="MicrosporidiaDB:A0H76_1447"/>
<comment type="caution">
    <text evidence="2">The sequence shown here is derived from an EMBL/GenBank/DDBJ whole genome shotgun (WGS) entry which is preliminary data.</text>
</comment>
<dbReference type="EMBL" id="LTAI01001865">
    <property type="protein sequence ID" value="ORD93446.1"/>
    <property type="molecule type" value="Genomic_DNA"/>
</dbReference>
<dbReference type="InterPro" id="IPR027992">
    <property type="entry name" value="tRNA_bind_dom"/>
</dbReference>
<feature type="domain" description="Possible tRNA binding" evidence="1">
    <location>
        <begin position="43"/>
        <end position="132"/>
    </location>
</feature>
<evidence type="ECO:0000313" key="3">
    <source>
        <dbReference type="Proteomes" id="UP000192501"/>
    </source>
</evidence>
<proteinExistence type="predicted"/>
<gene>
    <name evidence="2" type="ORF">A0H76_1447</name>
</gene>
<reference evidence="2 3" key="1">
    <citation type="journal article" date="2017" name="Environ. Microbiol.">
        <title>Decay of the glycolytic pathway and adaptation to intranuclear parasitism within Enterocytozoonidae microsporidia.</title>
        <authorList>
            <person name="Wiredu Boakye D."/>
            <person name="Jaroenlak P."/>
            <person name="Prachumwat A."/>
            <person name="Williams T.A."/>
            <person name="Bateman K.S."/>
            <person name="Itsathitphaisarn O."/>
            <person name="Sritunyalucksana K."/>
            <person name="Paszkiewicz K.H."/>
            <person name="Moore K.A."/>
            <person name="Stentiford G.D."/>
            <person name="Williams B.A."/>
        </authorList>
    </citation>
    <scope>NUCLEOTIDE SEQUENCE [LARGE SCALE GENOMIC DNA]</scope>
    <source>
        <strain evidence="3">canceri</strain>
    </source>
</reference>
<sequence>MSFDDICKQNLYKFINQCGLCYRTLPISLIITFIYTCNQKLDCNEVLTSKEIEDMNLVIKGDTDLNNFLYLIPKVTRICFYNIYDGHLNVIEQAFLAGVGLQMKSINEVAKEINYSSMGTIRLFQEIFKKTLKK</sequence>
<name>A0A1X0Q5U5_9MICR</name>
<dbReference type="AlphaFoldDB" id="A0A1X0Q5U5"/>
<dbReference type="VEuPathDB" id="MicrosporidiaDB:HERIO_2404"/>
<accession>A0A1X0Q5U5</accession>
<dbReference type="Pfam" id="PF13725">
    <property type="entry name" value="tRNA_bind_2"/>
    <property type="match status" value="1"/>
</dbReference>
<organism evidence="2 3">
    <name type="scientific">Hepatospora eriocheir</name>
    <dbReference type="NCBI Taxonomy" id="1081669"/>
    <lineage>
        <taxon>Eukaryota</taxon>
        <taxon>Fungi</taxon>
        <taxon>Fungi incertae sedis</taxon>
        <taxon>Microsporidia</taxon>
        <taxon>Hepatosporidae</taxon>
        <taxon>Hepatospora</taxon>
    </lineage>
</organism>
<protein>
    <recommendedName>
        <fullName evidence="1">Possible tRNA binding domain-containing protein</fullName>
    </recommendedName>
</protein>
<evidence type="ECO:0000259" key="1">
    <source>
        <dbReference type="Pfam" id="PF13725"/>
    </source>
</evidence>
<dbReference type="Proteomes" id="UP000192501">
    <property type="component" value="Unassembled WGS sequence"/>
</dbReference>
<evidence type="ECO:0000313" key="2">
    <source>
        <dbReference type="EMBL" id="ORD93446.1"/>
    </source>
</evidence>